<evidence type="ECO:0000313" key="9">
    <source>
        <dbReference type="Proteomes" id="UP000078596"/>
    </source>
</evidence>
<keyword evidence="4 6" id="KW-0676">Redox-active center</keyword>
<dbReference type="SUPFAM" id="SSF52833">
    <property type="entry name" value="Thioredoxin-like"/>
    <property type="match status" value="1"/>
</dbReference>
<evidence type="ECO:0000256" key="4">
    <source>
        <dbReference type="ARBA" id="ARBA00023284"/>
    </source>
</evidence>
<dbReference type="PROSITE" id="PS51352">
    <property type="entry name" value="THIOREDOXIN_2"/>
    <property type="match status" value="1"/>
</dbReference>
<dbReference type="GO" id="GO:0042744">
    <property type="term" value="P:hydrogen peroxide catabolic process"/>
    <property type="evidence" value="ECO:0007669"/>
    <property type="project" value="TreeGrafter"/>
</dbReference>
<name>A0A191ZIA7_9GAMM</name>
<dbReference type="InterPro" id="IPR013740">
    <property type="entry name" value="Redoxin"/>
</dbReference>
<evidence type="ECO:0000256" key="3">
    <source>
        <dbReference type="ARBA" id="ARBA00023002"/>
    </source>
</evidence>
<dbReference type="CDD" id="cd03013">
    <property type="entry name" value="PRX5_like"/>
    <property type="match status" value="1"/>
</dbReference>
<dbReference type="AlphaFoldDB" id="A0A191ZIA7"/>
<dbReference type="GO" id="GO:0034599">
    <property type="term" value="P:cellular response to oxidative stress"/>
    <property type="evidence" value="ECO:0007669"/>
    <property type="project" value="InterPro"/>
</dbReference>
<dbReference type="GO" id="GO:0005737">
    <property type="term" value="C:cytoplasm"/>
    <property type="evidence" value="ECO:0007669"/>
    <property type="project" value="TreeGrafter"/>
</dbReference>
<dbReference type="EMBL" id="CP016027">
    <property type="protein sequence ID" value="ANJ67609.1"/>
    <property type="molecule type" value="Genomic_DNA"/>
</dbReference>
<dbReference type="PANTHER" id="PTHR10430:SF16">
    <property type="entry name" value="PEROXIREDOXIN-5, MITOCHONDRIAL"/>
    <property type="match status" value="1"/>
</dbReference>
<sequence length="159" mass="17061">MIQVQDRLPEATLHCRGPQGLDGCSIGELTADQRIVLFAVPGAFTPTCSDKHVPGFLALNEEIRARGIDEIVCVSVNDPFVMKFWAEHLGVGGAIRFLSDGNGMFTRSIGMERDMSGGAMGMRSKRYAMIVSDGQVEWLGVDESGLQNASAESVLAALS</sequence>
<reference evidence="8 9" key="1">
    <citation type="submission" date="2016-06" db="EMBL/GenBank/DDBJ databases">
        <title>Insight into the functional genes involving in sulfur oxidation in Pearl River water.</title>
        <authorList>
            <person name="Luo J."/>
            <person name="Tan X."/>
            <person name="Lin W."/>
        </authorList>
    </citation>
    <scope>NUCLEOTIDE SEQUENCE [LARGE SCALE GENOMIC DNA]</scope>
    <source>
        <strain evidence="8 9">LS2</strain>
    </source>
</reference>
<evidence type="ECO:0000256" key="1">
    <source>
        <dbReference type="ARBA" id="ARBA00022559"/>
    </source>
</evidence>
<dbReference type="InterPro" id="IPR037944">
    <property type="entry name" value="PRX5-like"/>
</dbReference>
<dbReference type="InterPro" id="IPR036249">
    <property type="entry name" value="Thioredoxin-like_sf"/>
</dbReference>
<feature type="active site" description="Cysteine sulfenic acid (-SOH) intermediate" evidence="5">
    <location>
        <position position="48"/>
    </location>
</feature>
<evidence type="ECO:0000313" key="8">
    <source>
        <dbReference type="EMBL" id="ANJ67609.1"/>
    </source>
</evidence>
<dbReference type="STRING" id="1860122.A9404_09640"/>
<keyword evidence="3 6" id="KW-0560">Oxidoreductase</keyword>
<dbReference type="EC" id="1.11.1.27" evidence="6"/>
<dbReference type="Pfam" id="PF08534">
    <property type="entry name" value="Redoxin"/>
    <property type="match status" value="1"/>
</dbReference>
<evidence type="ECO:0000256" key="2">
    <source>
        <dbReference type="ARBA" id="ARBA00022862"/>
    </source>
</evidence>
<dbReference type="RefSeq" id="WP_066100811.1">
    <property type="nucleotide sequence ID" value="NZ_CP016027.1"/>
</dbReference>
<keyword evidence="9" id="KW-1185">Reference proteome</keyword>
<accession>A0A191ZIA7</accession>
<organism evidence="8 9">
    <name type="scientific">Halothiobacillus diazotrophicus</name>
    <dbReference type="NCBI Taxonomy" id="1860122"/>
    <lineage>
        <taxon>Bacteria</taxon>
        <taxon>Pseudomonadati</taxon>
        <taxon>Pseudomonadota</taxon>
        <taxon>Gammaproteobacteria</taxon>
        <taxon>Chromatiales</taxon>
        <taxon>Halothiobacillaceae</taxon>
        <taxon>Halothiobacillus</taxon>
    </lineage>
</organism>
<feature type="domain" description="Thioredoxin" evidence="7">
    <location>
        <begin position="2"/>
        <end position="159"/>
    </location>
</feature>
<comment type="similarity">
    <text evidence="6">Belongs to the peroxiredoxin family. Prx5 subfamily.</text>
</comment>
<evidence type="ECO:0000259" key="7">
    <source>
        <dbReference type="PROSITE" id="PS51352"/>
    </source>
</evidence>
<dbReference type="PANTHER" id="PTHR10430">
    <property type="entry name" value="PEROXIREDOXIN"/>
    <property type="match status" value="1"/>
</dbReference>
<evidence type="ECO:0000256" key="6">
    <source>
        <dbReference type="RuleBase" id="RU366011"/>
    </source>
</evidence>
<keyword evidence="1 6" id="KW-0575">Peroxidase</keyword>
<dbReference type="Gene3D" id="3.40.30.10">
    <property type="entry name" value="Glutaredoxin"/>
    <property type="match status" value="1"/>
</dbReference>
<proteinExistence type="inferred from homology"/>
<gene>
    <name evidence="8" type="ORF">A9404_09640</name>
</gene>
<dbReference type="Proteomes" id="UP000078596">
    <property type="component" value="Chromosome"/>
</dbReference>
<dbReference type="FunFam" id="3.40.30.10:FF:000020">
    <property type="entry name" value="Peroxiredoxin"/>
    <property type="match status" value="1"/>
</dbReference>
<dbReference type="GO" id="GO:0008379">
    <property type="term" value="F:thioredoxin peroxidase activity"/>
    <property type="evidence" value="ECO:0007669"/>
    <property type="project" value="InterPro"/>
</dbReference>
<keyword evidence="2 6" id="KW-0049">Antioxidant</keyword>
<comment type="catalytic activity">
    <reaction evidence="6">
        <text>a hydroperoxide + 2 glutathione = an alcohol + glutathione disulfide + H2O</text>
        <dbReference type="Rhea" id="RHEA:62632"/>
        <dbReference type="ChEBI" id="CHEBI:15377"/>
        <dbReference type="ChEBI" id="CHEBI:30879"/>
        <dbReference type="ChEBI" id="CHEBI:35924"/>
        <dbReference type="ChEBI" id="CHEBI:57925"/>
        <dbReference type="ChEBI" id="CHEBI:58297"/>
        <dbReference type="EC" id="1.11.1.27"/>
    </reaction>
</comment>
<dbReference type="KEGG" id="haz:A9404_09640"/>
<dbReference type="OrthoDB" id="9800621at2"/>
<evidence type="ECO:0000256" key="5">
    <source>
        <dbReference type="PIRSR" id="PIRSR637944-1"/>
    </source>
</evidence>
<dbReference type="InterPro" id="IPR013766">
    <property type="entry name" value="Thioredoxin_domain"/>
</dbReference>
<dbReference type="GO" id="GO:0045454">
    <property type="term" value="P:cell redox homeostasis"/>
    <property type="evidence" value="ECO:0007669"/>
    <property type="project" value="TreeGrafter"/>
</dbReference>
<protein>
    <recommendedName>
        <fullName evidence="6">Glutathione-dependent peroxiredoxin</fullName>
        <ecNumber evidence="6">1.11.1.27</ecNumber>
    </recommendedName>
</protein>
<comment type="function">
    <text evidence="6">Thiol-specific peroxidase that catalyzes the reduction of hydrogen peroxide and organic hydroperoxides to water and alcohols, respectively. Plays a role in cell protection against oxidative stress by detoxifying peroxides.</text>
</comment>